<feature type="region of interest" description="Disordered" evidence="1">
    <location>
        <begin position="135"/>
        <end position="159"/>
    </location>
</feature>
<sequence>MPLIPKGTPTSQTAIDNGSTFKGENWRTTFGGGDTSGLLNATPSVASAVGCFAVPPCECSSRLLALALSVHASMEGWTVGADVCLPLWPFTTVLVSACKDTGTLLPQSRECVQFAGAFACVDSSISLSASGLAVESTSSDEPEEEQDNLGLKVGQGNNMRRRMPSNLADSSPTTNIMLEADGRSVERTEECDNEEWSCAPPRRRVSGGIHLMPRRDTRSDVRMCDVSLYRMN</sequence>
<protein>
    <submittedName>
        <fullName evidence="2">Uncharacterized protein</fullName>
    </submittedName>
</protein>
<dbReference type="Proteomes" id="UP001651158">
    <property type="component" value="Unassembled WGS sequence"/>
</dbReference>
<accession>A0ABR4QBN7</accession>
<organism evidence="2 3">
    <name type="scientific">Taenia crassiceps</name>
    <dbReference type="NCBI Taxonomy" id="6207"/>
    <lineage>
        <taxon>Eukaryota</taxon>
        <taxon>Metazoa</taxon>
        <taxon>Spiralia</taxon>
        <taxon>Lophotrochozoa</taxon>
        <taxon>Platyhelminthes</taxon>
        <taxon>Cestoda</taxon>
        <taxon>Eucestoda</taxon>
        <taxon>Cyclophyllidea</taxon>
        <taxon>Taeniidae</taxon>
        <taxon>Taenia</taxon>
    </lineage>
</organism>
<evidence type="ECO:0000313" key="2">
    <source>
        <dbReference type="EMBL" id="KAL5107044.1"/>
    </source>
</evidence>
<evidence type="ECO:0000256" key="1">
    <source>
        <dbReference type="SAM" id="MobiDB-lite"/>
    </source>
</evidence>
<evidence type="ECO:0000313" key="3">
    <source>
        <dbReference type="Proteomes" id="UP001651158"/>
    </source>
</evidence>
<feature type="compositionally biased region" description="Acidic residues" evidence="1">
    <location>
        <begin position="138"/>
        <end position="147"/>
    </location>
</feature>
<reference evidence="2 3" key="1">
    <citation type="journal article" date="2022" name="Front. Cell. Infect. Microbiol.">
        <title>The Genomes of Two Strains of Taenia crassiceps the Animal Model for the Study of Human Cysticercosis.</title>
        <authorList>
            <person name="Bobes R.J."/>
            <person name="Estrada K."/>
            <person name="Rios-Valencia D.G."/>
            <person name="Calderon-Gallegos A."/>
            <person name="de la Torre P."/>
            <person name="Carrero J.C."/>
            <person name="Sanchez-Flores A."/>
            <person name="Laclette J.P."/>
        </authorList>
    </citation>
    <scope>NUCLEOTIDE SEQUENCE [LARGE SCALE GENOMIC DNA]</scope>
    <source>
        <strain evidence="2">WFUcys</strain>
    </source>
</reference>
<gene>
    <name evidence="2" type="ORF">TcWFU_008150</name>
</gene>
<proteinExistence type="predicted"/>
<keyword evidence="3" id="KW-1185">Reference proteome</keyword>
<comment type="caution">
    <text evidence="2">The sequence shown here is derived from an EMBL/GenBank/DDBJ whole genome shotgun (WGS) entry which is preliminary data.</text>
</comment>
<dbReference type="EMBL" id="JAKROA010000005">
    <property type="protein sequence ID" value="KAL5107044.1"/>
    <property type="molecule type" value="Genomic_DNA"/>
</dbReference>
<name>A0ABR4QBN7_9CEST</name>